<dbReference type="PANTHER" id="PTHR37305">
    <property type="entry name" value="INTEGRAL MEMBRANE PROTEIN-RELATED"/>
    <property type="match status" value="1"/>
</dbReference>
<protein>
    <recommendedName>
        <fullName evidence="4">ABC-type transport system involved in multi-copper enzyme maturation, permease component</fullName>
    </recommendedName>
</protein>
<comment type="caution">
    <text evidence="2">The sequence shown here is derived from an EMBL/GenBank/DDBJ whole genome shotgun (WGS) entry which is preliminary data.</text>
</comment>
<dbReference type="EMBL" id="BAAAOS010000025">
    <property type="protein sequence ID" value="GAA1583081.1"/>
    <property type="molecule type" value="Genomic_DNA"/>
</dbReference>
<dbReference type="Gene3D" id="2.60.120.200">
    <property type="match status" value="1"/>
</dbReference>
<evidence type="ECO:0000313" key="3">
    <source>
        <dbReference type="Proteomes" id="UP001500393"/>
    </source>
</evidence>
<dbReference type="Proteomes" id="UP001500393">
    <property type="component" value="Unassembled WGS sequence"/>
</dbReference>
<keyword evidence="3" id="KW-1185">Reference proteome</keyword>
<feature type="transmembrane region" description="Helical" evidence="1">
    <location>
        <begin position="367"/>
        <end position="392"/>
    </location>
</feature>
<proteinExistence type="predicted"/>
<organism evidence="2 3">
    <name type="scientific">Kribbella sancticallisti</name>
    <dbReference type="NCBI Taxonomy" id="460087"/>
    <lineage>
        <taxon>Bacteria</taxon>
        <taxon>Bacillati</taxon>
        <taxon>Actinomycetota</taxon>
        <taxon>Actinomycetes</taxon>
        <taxon>Propionibacteriales</taxon>
        <taxon>Kribbellaceae</taxon>
        <taxon>Kribbella</taxon>
    </lineage>
</organism>
<reference evidence="3" key="1">
    <citation type="journal article" date="2019" name="Int. J. Syst. Evol. Microbiol.">
        <title>The Global Catalogue of Microorganisms (GCM) 10K type strain sequencing project: providing services to taxonomists for standard genome sequencing and annotation.</title>
        <authorList>
            <consortium name="The Broad Institute Genomics Platform"/>
            <consortium name="The Broad Institute Genome Sequencing Center for Infectious Disease"/>
            <person name="Wu L."/>
            <person name="Ma J."/>
        </authorList>
    </citation>
    <scope>NUCLEOTIDE SEQUENCE [LARGE SCALE GENOMIC DNA]</scope>
    <source>
        <strain evidence="3">JCM 14969</strain>
    </source>
</reference>
<accession>A0ABP4PJE6</accession>
<evidence type="ECO:0008006" key="4">
    <source>
        <dbReference type="Google" id="ProtNLM"/>
    </source>
</evidence>
<dbReference type="RefSeq" id="WP_344216203.1">
    <property type="nucleotide sequence ID" value="NZ_BAAAOS010000025.1"/>
</dbReference>
<keyword evidence="1" id="KW-0472">Membrane</keyword>
<feature type="transmembrane region" description="Helical" evidence="1">
    <location>
        <begin position="399"/>
        <end position="425"/>
    </location>
</feature>
<evidence type="ECO:0000256" key="1">
    <source>
        <dbReference type="SAM" id="Phobius"/>
    </source>
</evidence>
<name>A0ABP4PJE6_9ACTN</name>
<gene>
    <name evidence="2" type="ORF">GCM10009789_41070</name>
</gene>
<feature type="transmembrane region" description="Helical" evidence="1">
    <location>
        <begin position="445"/>
        <end position="470"/>
    </location>
</feature>
<feature type="transmembrane region" description="Helical" evidence="1">
    <location>
        <begin position="321"/>
        <end position="347"/>
    </location>
</feature>
<evidence type="ECO:0000313" key="2">
    <source>
        <dbReference type="EMBL" id="GAA1583081.1"/>
    </source>
</evidence>
<keyword evidence="1" id="KW-1133">Transmembrane helix</keyword>
<sequence>MTATLPDQRSTGQGRDGFAQMLLGEWTKLRSVPRWGLTLLAAVLLTILIALLTATGSSSSSDGGGGESGSAPADYLDEGYFVFKPLPGDGSITARVVSQDDSGEWAKAGVMIRQGATPGSSYAAIMVTPGNGVRLQADYEKDDVAGSPGTAPRWLRLTRSGESITGYESADGSNWAEVGKVRLAGLGATAEAGMFVASPNRLRIERQFGGESISAVPSPGRAVFDNAGTTPDQASIPWQERNRSILPEEGSSTEENGLFTITGSGDVAPFEFGDDIAKMTLSGVLAGLMAIVALGVLSITSEYKRGMIRSTLTAGPRRGRVLAAKAVVLGGATFAAGLVASFGAFLLAQPILESNGFEASSLSDWPVLRAIIGTAALVALVAVLSLAVGVILRHSAAAITAVVLLLFVPQILGSGLPLSAALWLGRVTPAAGFSIQQTVEQYDTAIGPWAGLGVLCAYVAAALAAAYWLLRRRDA</sequence>
<keyword evidence="1" id="KW-0812">Transmembrane</keyword>
<dbReference type="PANTHER" id="PTHR37305:SF1">
    <property type="entry name" value="MEMBRANE PROTEIN"/>
    <property type="match status" value="1"/>
</dbReference>
<feature type="transmembrane region" description="Helical" evidence="1">
    <location>
        <begin position="35"/>
        <end position="54"/>
    </location>
</feature>
<feature type="transmembrane region" description="Helical" evidence="1">
    <location>
        <begin position="279"/>
        <end position="300"/>
    </location>
</feature>